<dbReference type="CDD" id="cd02440">
    <property type="entry name" value="AdoMet_MTases"/>
    <property type="match status" value="1"/>
</dbReference>
<dbReference type="GeneID" id="24890863"/>
<sequence length="251" mass="29373">MENIKDHIKKYWDMRSETYDNSPGHSGLPEVWKKVLYETFGDRKLRILDVGTGTGFLAILLAELGHDVVGIDLSERMLERAKKKADEKGLDIEFMIADAENLPFDDGEFDAVINRHLLWTLPNPQKAINEWSRVIKMGGKVVAIDGRWREKTLEEKIRRTIGQIAILIYERRNPWKIMSIYEKEEINKKLPFYGGSKPENIVNLFKNANLANISVRDLKWIREELNKNYPLLYRIAWKNKTYYLVEGYKIS</sequence>
<evidence type="ECO:0000259" key="1">
    <source>
        <dbReference type="Pfam" id="PF08241"/>
    </source>
</evidence>
<dbReference type="PANTHER" id="PTHR43591">
    <property type="entry name" value="METHYLTRANSFERASE"/>
    <property type="match status" value="1"/>
</dbReference>
<dbReference type="SUPFAM" id="SSF53335">
    <property type="entry name" value="S-adenosyl-L-methionine-dependent methyltransferases"/>
    <property type="match status" value="1"/>
</dbReference>
<name>A0A076LE99_9EURY</name>
<dbReference type="RefSeq" id="WP_048201321.1">
    <property type="nucleotide sequence ID" value="NZ_CP009149.1"/>
</dbReference>
<keyword evidence="2" id="KW-0808">Transferase</keyword>
<keyword evidence="2" id="KW-0489">Methyltransferase</keyword>
<keyword evidence="3" id="KW-1185">Reference proteome</keyword>
<dbReference type="InterPro" id="IPR013216">
    <property type="entry name" value="Methyltransf_11"/>
</dbReference>
<dbReference type="AlphaFoldDB" id="A0A076LE99"/>
<dbReference type="GO" id="GO:0008757">
    <property type="term" value="F:S-adenosylmethionine-dependent methyltransferase activity"/>
    <property type="evidence" value="ECO:0007669"/>
    <property type="project" value="InterPro"/>
</dbReference>
<gene>
    <name evidence="2" type="ORF">JH146_0271</name>
</gene>
<dbReference type="Gene3D" id="3.40.50.150">
    <property type="entry name" value="Vaccinia Virus protein VP39"/>
    <property type="match status" value="1"/>
</dbReference>
<dbReference type="PANTHER" id="PTHR43591:SF24">
    <property type="entry name" value="2-METHOXY-6-POLYPRENYL-1,4-BENZOQUINOL METHYLASE, MITOCHONDRIAL"/>
    <property type="match status" value="1"/>
</dbReference>
<evidence type="ECO:0000313" key="3">
    <source>
        <dbReference type="Proteomes" id="UP000028781"/>
    </source>
</evidence>
<dbReference type="InterPro" id="IPR029063">
    <property type="entry name" value="SAM-dependent_MTases_sf"/>
</dbReference>
<evidence type="ECO:0000313" key="2">
    <source>
        <dbReference type="EMBL" id="AIJ05122.1"/>
    </source>
</evidence>
<reference evidence="2 3" key="1">
    <citation type="journal article" date="2015" name="Int. J. Syst. Evol. Microbiol.">
        <title>M ethanocaldococcus bathoardescens sp. nov., a hyperthermophilic methanogen isolated from a volcanically active deep-sea hydrothermal vent.</title>
        <authorList>
            <person name="Stewart L.C."/>
            <person name="Jung J.H."/>
            <person name="Kim Y.T."/>
            <person name="Kwon S.W."/>
            <person name="Park C.S."/>
            <person name="Holden J.F."/>
        </authorList>
    </citation>
    <scope>NUCLEOTIDE SEQUENCE [LARGE SCALE GENOMIC DNA]</scope>
    <source>
        <strain evidence="2 3">JH146</strain>
    </source>
</reference>
<dbReference type="HOGENOM" id="CLU_037990_4_0_2"/>
<dbReference type="KEGG" id="mjh:JH146_0271"/>
<dbReference type="STRING" id="1301915.JH146_0271"/>
<feature type="domain" description="Methyltransferase type 11" evidence="1">
    <location>
        <begin position="48"/>
        <end position="142"/>
    </location>
</feature>
<dbReference type="Proteomes" id="UP000028781">
    <property type="component" value="Chromosome"/>
</dbReference>
<dbReference type="EMBL" id="CP009149">
    <property type="protein sequence ID" value="AIJ05122.1"/>
    <property type="molecule type" value="Genomic_DNA"/>
</dbReference>
<dbReference type="OrthoDB" id="147504at2157"/>
<protein>
    <submittedName>
        <fullName evidence="2">Methyltransferase</fullName>
    </submittedName>
</protein>
<dbReference type="GO" id="GO:0032259">
    <property type="term" value="P:methylation"/>
    <property type="evidence" value="ECO:0007669"/>
    <property type="project" value="UniProtKB-KW"/>
</dbReference>
<organism evidence="2 3">
    <name type="scientific">Methanocaldococcus bathoardescens</name>
    <dbReference type="NCBI Taxonomy" id="1301915"/>
    <lineage>
        <taxon>Archaea</taxon>
        <taxon>Methanobacteriati</taxon>
        <taxon>Methanobacteriota</taxon>
        <taxon>Methanomada group</taxon>
        <taxon>Methanococci</taxon>
        <taxon>Methanococcales</taxon>
        <taxon>Methanocaldococcaceae</taxon>
        <taxon>Methanocaldococcus</taxon>
    </lineage>
</organism>
<proteinExistence type="predicted"/>
<accession>A0A076LE99</accession>
<dbReference type="Pfam" id="PF08241">
    <property type="entry name" value="Methyltransf_11"/>
    <property type="match status" value="1"/>
</dbReference>